<accession>A0A6H0ZLQ5</accession>
<dbReference type="Proteomes" id="UP000500870">
    <property type="component" value="Chromosome 1"/>
</dbReference>
<dbReference type="AlphaFoldDB" id="A0A6H0ZLQ5"/>
<gene>
    <name evidence="1" type="ORF">FOB41_07505</name>
</gene>
<organism evidence="1 2">
    <name type="scientific">Agrobacterium pusense</name>
    <dbReference type="NCBI Taxonomy" id="648995"/>
    <lineage>
        <taxon>Bacteria</taxon>
        <taxon>Pseudomonadati</taxon>
        <taxon>Pseudomonadota</taxon>
        <taxon>Alphaproteobacteria</taxon>
        <taxon>Hyphomicrobiales</taxon>
        <taxon>Rhizobiaceae</taxon>
        <taxon>Rhizobium/Agrobacterium group</taxon>
        <taxon>Agrobacterium</taxon>
    </lineage>
</organism>
<sequence>MSNVVNFPERCRIEISYGRLVRSVVIDENGIRPSPHDIGQHQFFVEAVEPDSRVVMWSGPSYDDAIRQAHDLDGEFGPVYDLVVESV</sequence>
<proteinExistence type="predicted"/>
<name>A0A6H0ZLQ5_9HYPH</name>
<dbReference type="EMBL" id="CP050898">
    <property type="protein sequence ID" value="QIX20987.1"/>
    <property type="molecule type" value="Genomic_DNA"/>
</dbReference>
<dbReference type="RefSeq" id="WP_177319145.1">
    <property type="nucleotide sequence ID" value="NZ_CP050898.1"/>
</dbReference>
<evidence type="ECO:0000313" key="1">
    <source>
        <dbReference type="EMBL" id="QIX20987.1"/>
    </source>
</evidence>
<reference evidence="1 2" key="1">
    <citation type="submission" date="2020-04" db="EMBL/GenBank/DDBJ databases">
        <title>FDA dAtabase for Regulatory Grade micrObial Sequences (FDA-ARGOS): Supporting development and validation of Infectious Disease Dx tests.</title>
        <authorList>
            <person name="Sciortino C."/>
            <person name="Tallon L."/>
            <person name="Sadzewicz L."/>
            <person name="Vavikolanu K."/>
            <person name="Mehta A."/>
            <person name="Aluvathingal J."/>
            <person name="Nadendla S."/>
            <person name="Nandy P."/>
            <person name="Geyer C."/>
            <person name="Yan Y."/>
            <person name="Sichtig H."/>
        </authorList>
    </citation>
    <scope>NUCLEOTIDE SEQUENCE [LARGE SCALE GENOMIC DNA]</scope>
    <source>
        <strain evidence="1 2">FDAARGOS_633</strain>
    </source>
</reference>
<protein>
    <submittedName>
        <fullName evidence="1">Uncharacterized protein</fullName>
    </submittedName>
</protein>
<evidence type="ECO:0000313" key="2">
    <source>
        <dbReference type="Proteomes" id="UP000500870"/>
    </source>
</evidence>